<dbReference type="InterPro" id="IPR038900">
    <property type="entry name" value="TMC"/>
</dbReference>
<feature type="transmembrane region" description="Helical" evidence="7">
    <location>
        <begin position="323"/>
        <end position="345"/>
    </location>
</feature>
<evidence type="ECO:0000259" key="8">
    <source>
        <dbReference type="Pfam" id="PF07810"/>
    </source>
</evidence>
<feature type="compositionally biased region" description="Polar residues" evidence="6">
    <location>
        <begin position="48"/>
        <end position="69"/>
    </location>
</feature>
<reference evidence="10" key="1">
    <citation type="submission" date="2015-02" db="EMBL/GenBank/DDBJ databases">
        <title>Genome sequencing for Strongylocentrotus purpuratus.</title>
        <authorList>
            <person name="Murali S."/>
            <person name="Liu Y."/>
            <person name="Vee V."/>
            <person name="English A."/>
            <person name="Wang M."/>
            <person name="Skinner E."/>
            <person name="Han Y."/>
            <person name="Muzny D.M."/>
            <person name="Worley K.C."/>
            <person name="Gibbs R.A."/>
        </authorList>
    </citation>
    <scope>NUCLEOTIDE SEQUENCE</scope>
</reference>
<feature type="domain" description="TMC" evidence="8">
    <location>
        <begin position="541"/>
        <end position="650"/>
    </location>
</feature>
<name>A0A7M7NVC4_STRPU</name>
<dbReference type="CTD" id="79905"/>
<dbReference type="FunCoup" id="A0A7M7NVC4">
    <property type="interactions" value="475"/>
</dbReference>
<protein>
    <recommendedName>
        <fullName evidence="8">TMC domain-containing protein</fullName>
    </recommendedName>
</protein>
<sequence length="815" mass="92390">MNKLAPLNVELERHIAPQPVTTNAPGIEHYLPPARLMKLDDQELDEVSPSTNDIYGSGSAKQASKTPATVSNVEVEEELQNLEGNNLPVAAATMSNANGRPVSRARPVSRISLHHGHIDAAVEYEMNKYKDDYSEDAMEKRAKVIKSVPATLDRRRSIRNKYGKGKLKALSGWKAFKYNIALKWKRTKENLYDFRLRFEVWRSSLKEVEGKFGTAVVSYFVFLKWLLFLNLYIFFIMFGFIVIPEIILGNNYSQTSTCEAAYTGSIDTNCVDDGDGVQCILDFLEGSGWMEQTPLFYGNYSPEFFLSDNSTIPIDPNIYNLPLAYLLATISYFVISLLMMVNYTAKGFKDGMANREDTSYKYCNQVFAGWDYSLTDFNNCYLKHRSIHYEITTGLEEERLALKRAKRTTKQKCKLYFLRIFLNLLVLLVLAGAGYLIYFTTDFAVLNSSKPVTTDAFASLLISYLPSITITLLNGVVPMIFNVVVRFEDYSPQFEISITLIRTVFLRLASLVVLFLSLYPQIVCPNTATPPCDVCPSDLKCWETYIGREFYKLTITDFAAVVLVIVLVEFPRKLAAKYCHCGIAKALGQMEFELPKNVLAIVYSQALCWVGSFYSPLLPAICVLKCFVFFYFKKWSLLYNMVPSSRPFRATRSGIFFMVILLVTFLICLIPIGYSISSITPSSGCGPFRGHTSMWGELVETIDEWDNFFEQVFEFIGSAAFVVPLIIILLLVLYYYHAISAAHKEMVLLLKEQLIMEGRDKNFLLARLNELDPATTKGHQKSRRKQIMNQEESPPRIASEAWSEGGPTGKHPFAM</sequence>
<reference evidence="9" key="2">
    <citation type="submission" date="2021-01" db="UniProtKB">
        <authorList>
            <consortium name="EnsemblMetazoa"/>
        </authorList>
    </citation>
    <scope>IDENTIFICATION</scope>
</reference>
<evidence type="ECO:0000256" key="6">
    <source>
        <dbReference type="SAM" id="MobiDB-lite"/>
    </source>
</evidence>
<dbReference type="Proteomes" id="UP000007110">
    <property type="component" value="Unassembled WGS sequence"/>
</dbReference>
<accession>A0A7M7NVC4</accession>
<feature type="transmembrane region" description="Helical" evidence="7">
    <location>
        <begin position="458"/>
        <end position="484"/>
    </location>
</feature>
<evidence type="ECO:0000256" key="5">
    <source>
        <dbReference type="ARBA" id="ARBA00023136"/>
    </source>
</evidence>
<organism evidence="9 10">
    <name type="scientific">Strongylocentrotus purpuratus</name>
    <name type="common">Purple sea urchin</name>
    <dbReference type="NCBI Taxonomy" id="7668"/>
    <lineage>
        <taxon>Eukaryota</taxon>
        <taxon>Metazoa</taxon>
        <taxon>Echinodermata</taxon>
        <taxon>Eleutherozoa</taxon>
        <taxon>Echinozoa</taxon>
        <taxon>Echinoidea</taxon>
        <taxon>Euechinoidea</taxon>
        <taxon>Echinacea</taxon>
        <taxon>Camarodonta</taxon>
        <taxon>Echinidea</taxon>
        <taxon>Strongylocentrotidae</taxon>
        <taxon>Strongylocentrotus</taxon>
    </lineage>
</organism>
<dbReference type="PANTHER" id="PTHR23302">
    <property type="entry name" value="TRANSMEMBRANE CHANNEL-RELATED"/>
    <property type="match status" value="1"/>
</dbReference>
<dbReference type="GO" id="GO:0008381">
    <property type="term" value="F:mechanosensitive monoatomic ion channel activity"/>
    <property type="evidence" value="ECO:0000318"/>
    <property type="project" value="GO_Central"/>
</dbReference>
<dbReference type="RefSeq" id="XP_030839880.1">
    <property type="nucleotide sequence ID" value="XM_030984020.1"/>
</dbReference>
<dbReference type="OrthoDB" id="1936208at2759"/>
<dbReference type="InParanoid" id="A0A7M7NVC4"/>
<feature type="transmembrane region" description="Helical" evidence="7">
    <location>
        <begin position="416"/>
        <end position="438"/>
    </location>
</feature>
<feature type="region of interest" description="Disordered" evidence="6">
    <location>
        <begin position="46"/>
        <end position="70"/>
    </location>
</feature>
<keyword evidence="3 7" id="KW-0812">Transmembrane</keyword>
<feature type="transmembrane region" description="Helical" evidence="7">
    <location>
        <begin position="653"/>
        <end position="674"/>
    </location>
</feature>
<dbReference type="GO" id="GO:0005886">
    <property type="term" value="C:plasma membrane"/>
    <property type="evidence" value="ECO:0007669"/>
    <property type="project" value="InterPro"/>
</dbReference>
<evidence type="ECO:0000313" key="10">
    <source>
        <dbReference type="Proteomes" id="UP000007110"/>
    </source>
</evidence>
<feature type="region of interest" description="Disordered" evidence="6">
    <location>
        <begin position="775"/>
        <end position="815"/>
    </location>
</feature>
<evidence type="ECO:0000313" key="9">
    <source>
        <dbReference type="EnsemblMetazoa" id="XP_030839880"/>
    </source>
</evidence>
<comment type="subcellular location">
    <subcellularLocation>
        <location evidence="1">Membrane</location>
        <topology evidence="1">Multi-pass membrane protein</topology>
    </subcellularLocation>
</comment>
<dbReference type="KEGG" id="spu:100888087"/>
<dbReference type="AlphaFoldDB" id="A0A7M7NVC4"/>
<dbReference type="PANTHER" id="PTHR23302:SF24">
    <property type="entry name" value="TMC DOMAIN-CONTAINING PROTEIN"/>
    <property type="match status" value="1"/>
</dbReference>
<evidence type="ECO:0000256" key="4">
    <source>
        <dbReference type="ARBA" id="ARBA00022989"/>
    </source>
</evidence>
<feature type="transmembrane region" description="Helical" evidence="7">
    <location>
        <begin position="613"/>
        <end position="632"/>
    </location>
</feature>
<feature type="transmembrane region" description="Helical" evidence="7">
    <location>
        <begin position="216"/>
        <end position="243"/>
    </location>
</feature>
<feature type="transmembrane region" description="Helical" evidence="7">
    <location>
        <begin position="715"/>
        <end position="736"/>
    </location>
</feature>
<comment type="similarity">
    <text evidence="2">Belongs to the TMC family.</text>
</comment>
<evidence type="ECO:0000256" key="1">
    <source>
        <dbReference type="ARBA" id="ARBA00004141"/>
    </source>
</evidence>
<keyword evidence="5 7" id="KW-0472">Membrane</keyword>
<dbReference type="GeneID" id="100888087"/>
<keyword evidence="10" id="KW-1185">Reference proteome</keyword>
<evidence type="ECO:0000256" key="3">
    <source>
        <dbReference type="ARBA" id="ARBA00022692"/>
    </source>
</evidence>
<dbReference type="OMA" id="HEVEGRF"/>
<dbReference type="EnsemblMetazoa" id="XM_030984020">
    <property type="protein sequence ID" value="XP_030839880"/>
    <property type="gene ID" value="LOC100888087"/>
</dbReference>
<keyword evidence="4 7" id="KW-1133">Transmembrane helix</keyword>
<evidence type="ECO:0000256" key="7">
    <source>
        <dbReference type="SAM" id="Phobius"/>
    </source>
</evidence>
<feature type="transmembrane region" description="Helical" evidence="7">
    <location>
        <begin position="504"/>
        <end position="522"/>
    </location>
</feature>
<dbReference type="InterPro" id="IPR012496">
    <property type="entry name" value="TMC_dom"/>
</dbReference>
<proteinExistence type="inferred from homology"/>
<evidence type="ECO:0000256" key="2">
    <source>
        <dbReference type="ARBA" id="ARBA00006510"/>
    </source>
</evidence>
<dbReference type="Pfam" id="PF07810">
    <property type="entry name" value="TMC"/>
    <property type="match status" value="1"/>
</dbReference>